<dbReference type="InParanoid" id="A0A1S0UMB6"/>
<dbReference type="GeneID" id="31251386"/>
<dbReference type="KEGG" id="loa:LOAG_16409"/>
<organism evidence="1">
    <name type="scientific">Loa loa</name>
    <name type="common">Eye worm</name>
    <name type="synonym">Filaria loa</name>
    <dbReference type="NCBI Taxonomy" id="7209"/>
    <lineage>
        <taxon>Eukaryota</taxon>
        <taxon>Metazoa</taxon>
        <taxon>Ecdysozoa</taxon>
        <taxon>Nematoda</taxon>
        <taxon>Chromadorea</taxon>
        <taxon>Rhabditida</taxon>
        <taxon>Spirurina</taxon>
        <taxon>Spiruromorpha</taxon>
        <taxon>Filarioidea</taxon>
        <taxon>Onchocercidae</taxon>
        <taxon>Loa</taxon>
    </lineage>
</organism>
<dbReference type="AlphaFoldDB" id="A0A1S0UMB6"/>
<protein>
    <submittedName>
        <fullName evidence="1">Uncharacterized protein</fullName>
    </submittedName>
</protein>
<gene>
    <name evidence="1" type="ORF">LOAG_16409</name>
</gene>
<proteinExistence type="predicted"/>
<evidence type="ECO:0000313" key="1">
    <source>
        <dbReference type="EMBL" id="EJD76739.1"/>
    </source>
</evidence>
<dbReference type="EMBL" id="JH712067">
    <property type="protein sequence ID" value="EJD76739.1"/>
    <property type="molecule type" value="Genomic_DNA"/>
</dbReference>
<accession>A0A1S0UMB6</accession>
<dbReference type="RefSeq" id="XP_020307517.1">
    <property type="nucleotide sequence ID" value="XM_020449061.1"/>
</dbReference>
<dbReference type="CTD" id="31251386"/>
<sequence>MPHWVQLTTNGYSTDEFVKMIDEVLGANQVIAQKHEMKLPGLVKGSLFSETEKTEQEANFSNPLNMPSTSTALIPGCEANLYKNSKTTSKEGVDSINNTFHLFTKTANTAIANTKDASYSDRSGMVS</sequence>
<name>A0A1S0UMB6_LOALO</name>
<reference evidence="1" key="1">
    <citation type="submission" date="2012-04" db="EMBL/GenBank/DDBJ databases">
        <title>The Genome Sequence of Loa loa.</title>
        <authorList>
            <consortium name="The Broad Institute Genome Sequencing Platform"/>
            <consortium name="Broad Institute Genome Sequencing Center for Infectious Disease"/>
            <person name="Nutman T.B."/>
            <person name="Fink D.L."/>
            <person name="Russ C."/>
            <person name="Young S."/>
            <person name="Zeng Q."/>
            <person name="Gargeya S."/>
            <person name="Alvarado L."/>
            <person name="Berlin A."/>
            <person name="Chapman S.B."/>
            <person name="Chen Z."/>
            <person name="Freedman E."/>
            <person name="Gellesch M."/>
            <person name="Goldberg J."/>
            <person name="Griggs A."/>
            <person name="Gujja S."/>
            <person name="Heilman E.R."/>
            <person name="Heiman D."/>
            <person name="Howarth C."/>
            <person name="Mehta T."/>
            <person name="Neiman D."/>
            <person name="Pearson M."/>
            <person name="Roberts A."/>
            <person name="Saif S."/>
            <person name="Shea T."/>
            <person name="Shenoy N."/>
            <person name="Sisk P."/>
            <person name="Stolte C."/>
            <person name="Sykes S."/>
            <person name="White J."/>
            <person name="Yandava C."/>
            <person name="Haas B."/>
            <person name="Henn M.R."/>
            <person name="Nusbaum C."/>
            <person name="Birren B."/>
        </authorList>
    </citation>
    <scope>NUCLEOTIDE SEQUENCE [LARGE SCALE GENOMIC DNA]</scope>
</reference>